<name>A0AAD5LVU8_PARTN</name>
<evidence type="ECO:0000313" key="3">
    <source>
        <dbReference type="Proteomes" id="UP001196413"/>
    </source>
</evidence>
<feature type="transmembrane region" description="Helical" evidence="1">
    <location>
        <begin position="132"/>
        <end position="157"/>
    </location>
</feature>
<feature type="transmembrane region" description="Helical" evidence="1">
    <location>
        <begin position="178"/>
        <end position="198"/>
    </location>
</feature>
<sequence length="201" mass="21787">MTFTVTGFTTLPVSMVYSGIANSARVSGIATSKASAKAFVQRLVMQTVHDVLEYQALRALLPDAIISAILRQLTVQISYNPLSRPLITSPEENHQRVRMTRNFCIIVGNTVTGICTVAMGQMGMCNMPMNNMVAVTAINGTHLTISETISVIIAFILPQKIIMANWLRTMWQNVVNRAVRMLASGPFGSHFISAAATVGGN</sequence>
<gene>
    <name evidence="2" type="ORF">KIN20_002516</name>
</gene>
<keyword evidence="1" id="KW-0812">Transmembrane</keyword>
<protein>
    <submittedName>
        <fullName evidence="2">Uncharacterized protein</fullName>
    </submittedName>
</protein>
<keyword evidence="3" id="KW-1185">Reference proteome</keyword>
<accession>A0AAD5LVU8</accession>
<evidence type="ECO:0000256" key="1">
    <source>
        <dbReference type="SAM" id="Phobius"/>
    </source>
</evidence>
<reference evidence="2" key="1">
    <citation type="submission" date="2021-06" db="EMBL/GenBank/DDBJ databases">
        <title>Parelaphostrongylus tenuis whole genome reference sequence.</title>
        <authorList>
            <person name="Garwood T.J."/>
            <person name="Larsen P.A."/>
            <person name="Fountain-Jones N.M."/>
            <person name="Garbe J.R."/>
            <person name="Macchietto M.G."/>
            <person name="Kania S.A."/>
            <person name="Gerhold R.W."/>
            <person name="Richards J.E."/>
            <person name="Wolf T.M."/>
        </authorList>
    </citation>
    <scope>NUCLEOTIDE SEQUENCE</scope>
    <source>
        <strain evidence="2">MNPRO001-30</strain>
        <tissue evidence="2">Meninges</tissue>
    </source>
</reference>
<organism evidence="2 3">
    <name type="scientific">Parelaphostrongylus tenuis</name>
    <name type="common">Meningeal worm</name>
    <dbReference type="NCBI Taxonomy" id="148309"/>
    <lineage>
        <taxon>Eukaryota</taxon>
        <taxon>Metazoa</taxon>
        <taxon>Ecdysozoa</taxon>
        <taxon>Nematoda</taxon>
        <taxon>Chromadorea</taxon>
        <taxon>Rhabditida</taxon>
        <taxon>Rhabditina</taxon>
        <taxon>Rhabditomorpha</taxon>
        <taxon>Strongyloidea</taxon>
        <taxon>Metastrongylidae</taxon>
        <taxon>Parelaphostrongylus</taxon>
    </lineage>
</organism>
<proteinExistence type="predicted"/>
<dbReference type="Proteomes" id="UP001196413">
    <property type="component" value="Unassembled WGS sequence"/>
</dbReference>
<keyword evidence="1" id="KW-1133">Transmembrane helix</keyword>
<comment type="caution">
    <text evidence="2">The sequence shown here is derived from an EMBL/GenBank/DDBJ whole genome shotgun (WGS) entry which is preliminary data.</text>
</comment>
<evidence type="ECO:0000313" key="2">
    <source>
        <dbReference type="EMBL" id="KAJ1347460.1"/>
    </source>
</evidence>
<feature type="transmembrane region" description="Helical" evidence="1">
    <location>
        <begin position="103"/>
        <end position="120"/>
    </location>
</feature>
<dbReference type="EMBL" id="JAHQIW010000316">
    <property type="protein sequence ID" value="KAJ1347460.1"/>
    <property type="molecule type" value="Genomic_DNA"/>
</dbReference>
<dbReference type="AlphaFoldDB" id="A0AAD5LVU8"/>
<keyword evidence="1" id="KW-0472">Membrane</keyword>